<dbReference type="GO" id="GO:0005829">
    <property type="term" value="C:cytosol"/>
    <property type="evidence" value="ECO:0007669"/>
    <property type="project" value="TreeGrafter"/>
</dbReference>
<dbReference type="InterPro" id="IPR045079">
    <property type="entry name" value="Oxoprolinase-like"/>
</dbReference>
<evidence type="ECO:0000313" key="5">
    <source>
        <dbReference type="Proteomes" id="UP000311469"/>
    </source>
</evidence>
<dbReference type="InterPro" id="IPR002821">
    <property type="entry name" value="Hydantoinase_A"/>
</dbReference>
<accession>A0A5B8CME3</accession>
<reference evidence="4 5" key="1">
    <citation type="submission" date="2019-06" db="EMBL/GenBank/DDBJ databases">
        <title>Genome organization and adaptive potential of archetypical organophosphate degarding Sphingobium fuliginis ATCC 27551.</title>
        <authorList>
            <person name="Sarwar A."/>
            <person name="Parthasarathy S."/>
            <person name="Singh C."/>
            <person name="Siddavattam D."/>
        </authorList>
    </citation>
    <scope>NUCLEOTIDE SEQUENCE [LARGE SCALE GENOMIC DNA]</scope>
    <source>
        <strain evidence="4 5">ATCC 27551</strain>
    </source>
</reference>
<evidence type="ECO:0000259" key="2">
    <source>
        <dbReference type="Pfam" id="PF05378"/>
    </source>
</evidence>
<dbReference type="KEGG" id="sufl:FIL70_20945"/>
<feature type="domain" description="Hydantoinase A/oxoprolinase" evidence="1">
    <location>
        <begin position="210"/>
        <end position="497"/>
    </location>
</feature>
<proteinExistence type="predicted"/>
<evidence type="ECO:0000259" key="1">
    <source>
        <dbReference type="Pfam" id="PF01968"/>
    </source>
</evidence>
<dbReference type="InterPro" id="IPR008040">
    <property type="entry name" value="Hydant_A_N"/>
</dbReference>
<organism evidence="4 5">
    <name type="scientific">Sphingobium fuliginis ATCC 27551</name>
    <dbReference type="NCBI Taxonomy" id="1208342"/>
    <lineage>
        <taxon>Bacteria</taxon>
        <taxon>Pseudomonadati</taxon>
        <taxon>Pseudomonadota</taxon>
        <taxon>Alphaproteobacteria</taxon>
        <taxon>Sphingomonadales</taxon>
        <taxon>Sphingomonadaceae</taxon>
        <taxon>Sphingobium</taxon>
    </lineage>
</organism>
<feature type="domain" description="Hydantoinase/oxoprolinase N-terminal" evidence="2">
    <location>
        <begin position="10"/>
        <end position="189"/>
    </location>
</feature>
<evidence type="ECO:0000259" key="3">
    <source>
        <dbReference type="Pfam" id="PF19278"/>
    </source>
</evidence>
<name>A0A5B8CME3_SPHSA</name>
<dbReference type="InterPro" id="IPR049517">
    <property type="entry name" value="ACX-like_C"/>
</dbReference>
<dbReference type="Pfam" id="PF19278">
    <property type="entry name" value="Hydant_A_C"/>
    <property type="match status" value="1"/>
</dbReference>
<protein>
    <submittedName>
        <fullName evidence="4">Hydantoinase/oxoprolinase family protein</fullName>
    </submittedName>
</protein>
<dbReference type="Pfam" id="PF05378">
    <property type="entry name" value="Hydant_A_N"/>
    <property type="match status" value="1"/>
</dbReference>
<feature type="domain" description="Acetophenone carboxylase-like C-terminal" evidence="3">
    <location>
        <begin position="512"/>
        <end position="678"/>
    </location>
</feature>
<dbReference type="PANTHER" id="PTHR11365:SF23">
    <property type="entry name" value="HYPOTHETICAL 5-OXOPROLINASE (EUROFUNG)-RELATED"/>
    <property type="match status" value="1"/>
</dbReference>
<dbReference type="Proteomes" id="UP000311469">
    <property type="component" value="Chromosome cSF2"/>
</dbReference>
<dbReference type="Pfam" id="PF01968">
    <property type="entry name" value="Hydantoinase_A"/>
    <property type="match status" value="1"/>
</dbReference>
<dbReference type="PANTHER" id="PTHR11365">
    <property type="entry name" value="5-OXOPROLINASE RELATED"/>
    <property type="match status" value="1"/>
</dbReference>
<gene>
    <name evidence="4" type="ORF">FIL70_20945</name>
</gene>
<dbReference type="AlphaFoldDB" id="A0A5B8CME3"/>
<dbReference type="GO" id="GO:0006749">
    <property type="term" value="P:glutathione metabolic process"/>
    <property type="evidence" value="ECO:0007669"/>
    <property type="project" value="TreeGrafter"/>
</dbReference>
<dbReference type="GO" id="GO:0017168">
    <property type="term" value="F:5-oxoprolinase (ATP-hydrolyzing) activity"/>
    <property type="evidence" value="ECO:0007669"/>
    <property type="project" value="TreeGrafter"/>
</dbReference>
<sequence length="694" mass="74806">MRMKMASWMVGVDTGGTFTDLVAFERESGETRLVKVPSYPPDPSQAVMNALGQLAEGGVDPAQIDFFAHGTTVGTNAVLEHDGAVTGLLITRGFRATYEAQGWIQPSGDDLVNPLYRKPPMLVPQYLTEEVSGRLDYRGEEIEPLDEAVVRTAVHRLVQRGVESIAICLLFSYLNDAHERRVAAIVAEEAPQVRMSLSVDILPVIREYPRLSTTAIDAYVGPKVEGYLHRLDKALDDFGVVTPQKFLMQSNGGLMRITIAARHPNQTLLSGPSAGVIAATETARSSACSHVLTFDMGGTSADIGVIVDGRILESSENRIAEHDIATPMLEIRTLGAGGGTIAFIGKDGLLKVGPESSGSLPGPVCYGRGGEQPTVTDANLLLGSLSTGSKLAGKMTLDRAAAEAAMTGRIGDKLHLTALETAIGIIRIVNNQMAVDLRIALREQGQDARRFTLMPFGGAGPLHACYLARAVGISRVLVPLHPGINCATGLLQTVVRHSYMRSALGTLGQYPAEQMNALFADLEEQAYREAADEGFARDTVEVRRQIDLRYPHQGYALGVDCPAGDIVDGDRHTIRGDFDELHRRIYGQSADEDPEIVAFRVTSAIAVPTLVSPPVERTDGNVARALTGERPLYDVDLDREFTARIYDRAKLRAGDVIEGPAIIDQYDSTTVLLADFVAMVADDGVLAIERRQAA</sequence>
<dbReference type="EMBL" id="CP041017">
    <property type="protein sequence ID" value="QDC39661.1"/>
    <property type="molecule type" value="Genomic_DNA"/>
</dbReference>
<evidence type="ECO:0000313" key="4">
    <source>
        <dbReference type="EMBL" id="QDC39661.1"/>
    </source>
</evidence>